<dbReference type="PANTHER" id="PTHR10083">
    <property type="entry name" value="KUNITZ-TYPE PROTEASE INHIBITOR-RELATED"/>
    <property type="match status" value="1"/>
</dbReference>
<feature type="compositionally biased region" description="Basic and acidic residues" evidence="2">
    <location>
        <begin position="250"/>
        <end position="261"/>
    </location>
</feature>
<dbReference type="CDD" id="cd00109">
    <property type="entry name" value="Kunitz-type"/>
    <property type="match status" value="1"/>
</dbReference>
<evidence type="ECO:0000313" key="4">
    <source>
        <dbReference type="EMBL" id="WAR04080.1"/>
    </source>
</evidence>
<feature type="compositionally biased region" description="Basic and acidic residues" evidence="2">
    <location>
        <begin position="159"/>
        <end position="177"/>
    </location>
</feature>
<protein>
    <submittedName>
        <fullName evidence="4">VKT31-like protein</fullName>
    </submittedName>
</protein>
<dbReference type="SUPFAM" id="SSF57362">
    <property type="entry name" value="BPTI-like"/>
    <property type="match status" value="1"/>
</dbReference>
<sequence>MCKTGKVCAVQHFDWPKNITIPVCIPLSFVPAEYTKVRNMYCQLPPDTGRCHARYIRWYFNINSQDCTHFQYGGCEGNQNNFKSKADCEQTCMATPTIRLYDGTQSALVQPSIISQPVYQPPVDTKFSYEALNSVQEGPQPAHTFDRYNVARHRLNRVRADEAATRTRRRLDKEKEKERKRKERERKREKKRLRRLRKKELRRKIKREQKEKEKKEQKKNKKDKNKNILLDERRKDDDTDLIGAENTKNNVKETKNMITHELEEETENERRRKERRRERKRQKRKEKKRKRKERERRKELEKLNKQSDLDDSEERERAEFKKPDSQLSAKMFAILDQGKDSKHQKNGDERTT</sequence>
<dbReference type="Gene3D" id="4.10.410.10">
    <property type="entry name" value="Pancreatic trypsin inhibitor Kunitz domain"/>
    <property type="match status" value="1"/>
</dbReference>
<feature type="compositionally biased region" description="Basic and acidic residues" evidence="2">
    <location>
        <begin position="225"/>
        <end position="237"/>
    </location>
</feature>
<dbReference type="InterPro" id="IPR020901">
    <property type="entry name" value="Prtase_inh_Kunz-CS"/>
</dbReference>
<dbReference type="SMART" id="SM00131">
    <property type="entry name" value="KU"/>
    <property type="match status" value="1"/>
</dbReference>
<organism evidence="4 5">
    <name type="scientific">Mya arenaria</name>
    <name type="common">Soft-shell clam</name>
    <dbReference type="NCBI Taxonomy" id="6604"/>
    <lineage>
        <taxon>Eukaryota</taxon>
        <taxon>Metazoa</taxon>
        <taxon>Spiralia</taxon>
        <taxon>Lophotrochozoa</taxon>
        <taxon>Mollusca</taxon>
        <taxon>Bivalvia</taxon>
        <taxon>Autobranchia</taxon>
        <taxon>Heteroconchia</taxon>
        <taxon>Euheterodonta</taxon>
        <taxon>Imparidentia</taxon>
        <taxon>Neoheterodontei</taxon>
        <taxon>Myida</taxon>
        <taxon>Myoidea</taxon>
        <taxon>Myidae</taxon>
        <taxon>Mya</taxon>
    </lineage>
</organism>
<evidence type="ECO:0000259" key="3">
    <source>
        <dbReference type="PROSITE" id="PS50279"/>
    </source>
</evidence>
<dbReference type="InterPro" id="IPR050098">
    <property type="entry name" value="TFPI/VKTCI-like"/>
</dbReference>
<dbReference type="InterPro" id="IPR002223">
    <property type="entry name" value="Kunitz_BPTI"/>
</dbReference>
<evidence type="ECO:0000256" key="1">
    <source>
        <dbReference type="ARBA" id="ARBA00023157"/>
    </source>
</evidence>
<accession>A0ABY7E2L4</accession>
<dbReference type="Pfam" id="PF00014">
    <property type="entry name" value="Kunitz_BPTI"/>
    <property type="match status" value="1"/>
</dbReference>
<keyword evidence="5" id="KW-1185">Reference proteome</keyword>
<proteinExistence type="predicted"/>
<feature type="compositionally biased region" description="Basic residues" evidence="2">
    <location>
        <begin position="178"/>
        <end position="207"/>
    </location>
</feature>
<feature type="domain" description="BPTI/Kunitz inhibitor" evidence="3">
    <location>
        <begin position="42"/>
        <end position="92"/>
    </location>
</feature>
<dbReference type="PROSITE" id="PS00280">
    <property type="entry name" value="BPTI_KUNITZ_1"/>
    <property type="match status" value="1"/>
</dbReference>
<evidence type="ECO:0000313" key="5">
    <source>
        <dbReference type="Proteomes" id="UP001164746"/>
    </source>
</evidence>
<name>A0ABY7E2L4_MYAAR</name>
<dbReference type="EMBL" id="CP111016">
    <property type="protein sequence ID" value="WAR04080.1"/>
    <property type="molecule type" value="Genomic_DNA"/>
</dbReference>
<feature type="compositionally biased region" description="Basic residues" evidence="2">
    <location>
        <begin position="272"/>
        <end position="295"/>
    </location>
</feature>
<dbReference type="Proteomes" id="UP001164746">
    <property type="component" value="Chromosome 5"/>
</dbReference>
<evidence type="ECO:0000256" key="2">
    <source>
        <dbReference type="SAM" id="MobiDB-lite"/>
    </source>
</evidence>
<dbReference type="InterPro" id="IPR036880">
    <property type="entry name" value="Kunitz_BPTI_sf"/>
</dbReference>
<dbReference type="PANTHER" id="PTHR10083:SF374">
    <property type="entry name" value="BPTI_KUNITZ INHIBITOR DOMAIN-CONTAINING PROTEIN"/>
    <property type="match status" value="1"/>
</dbReference>
<feature type="region of interest" description="Disordered" evidence="2">
    <location>
        <begin position="159"/>
        <end position="352"/>
    </location>
</feature>
<keyword evidence="1" id="KW-1015">Disulfide bond</keyword>
<reference evidence="4" key="1">
    <citation type="submission" date="2022-11" db="EMBL/GenBank/DDBJ databases">
        <title>Centuries of genome instability and evolution in soft-shell clam transmissible cancer (bioRxiv).</title>
        <authorList>
            <person name="Hart S.F.M."/>
            <person name="Yonemitsu M.A."/>
            <person name="Giersch R.M."/>
            <person name="Beal B.F."/>
            <person name="Arriagada G."/>
            <person name="Davis B.W."/>
            <person name="Ostrander E.A."/>
            <person name="Goff S.P."/>
            <person name="Metzger M.J."/>
        </authorList>
    </citation>
    <scope>NUCLEOTIDE SEQUENCE</scope>
    <source>
        <strain evidence="4">MELC-2E11</strain>
        <tissue evidence="4">Siphon/mantle</tissue>
    </source>
</reference>
<feature type="compositionally biased region" description="Basic and acidic residues" evidence="2">
    <location>
        <begin position="337"/>
        <end position="352"/>
    </location>
</feature>
<feature type="compositionally biased region" description="Basic and acidic residues" evidence="2">
    <location>
        <begin position="296"/>
        <end position="324"/>
    </location>
</feature>
<dbReference type="PROSITE" id="PS50279">
    <property type="entry name" value="BPTI_KUNITZ_2"/>
    <property type="match status" value="1"/>
</dbReference>
<gene>
    <name evidence="4" type="ORF">MAR_019449</name>
</gene>
<dbReference type="PRINTS" id="PR00759">
    <property type="entry name" value="BASICPTASE"/>
</dbReference>